<comment type="caution">
    <text evidence="3">The sequence shown here is derived from an EMBL/GenBank/DDBJ whole genome shotgun (WGS) entry which is preliminary data.</text>
</comment>
<protein>
    <recommendedName>
        <fullName evidence="2">Calcineurin-like phosphoesterase domain-containing protein</fullName>
    </recommendedName>
</protein>
<dbReference type="GO" id="GO:0016787">
    <property type="term" value="F:hydrolase activity"/>
    <property type="evidence" value="ECO:0007669"/>
    <property type="project" value="InterPro"/>
</dbReference>
<dbReference type="Proteomes" id="UP001150904">
    <property type="component" value="Unassembled WGS sequence"/>
</dbReference>
<keyword evidence="4" id="KW-1185">Reference proteome</keyword>
<dbReference type="GeneID" id="83175468"/>
<evidence type="ECO:0000313" key="4">
    <source>
        <dbReference type="Proteomes" id="UP001150904"/>
    </source>
</evidence>
<dbReference type="EMBL" id="JAPQKR010000004">
    <property type="protein sequence ID" value="KAJ5219006.1"/>
    <property type="molecule type" value="Genomic_DNA"/>
</dbReference>
<sequence length="356" mass="38817">MRRKTRFVCVSDTHGYTPSEAGFKLPAGDVLIHAGDLTNKGSMPELRRTLDWISKADFEMKLIVAGNHDITLDPEFYAKHGQSFHGDHLEDPRQCIELVTRSEPSIVFFQHQAAVIRLTRAGGPKTAFKVFGSPYSQFQGDWAFGYESSNATTLWDLIPLDTDIIVTHTPPRSHCDQKPNGMFVGCDALRRALSRVRPPLAICGHVHEGRGYERVRWEPALISAGPDADGVDGVSRGLLPPPGSKKQSLVDLTGKRTERLDNEGFSCSPAPPSPMSNSSAGLAVSEQGSARSVGVADIQGRGHALQTLRKETCIVNAAVVATSWPHQGGKRFNAPIVVDLELPMWQDTTANDSQCI</sequence>
<reference evidence="3" key="1">
    <citation type="submission" date="2022-12" db="EMBL/GenBank/DDBJ databases">
        <authorList>
            <person name="Petersen C."/>
        </authorList>
    </citation>
    <scope>NUCLEOTIDE SEQUENCE</scope>
    <source>
        <strain evidence="3">IBT 15544</strain>
    </source>
</reference>
<dbReference type="RefSeq" id="XP_058313579.1">
    <property type="nucleotide sequence ID" value="XM_058448168.1"/>
</dbReference>
<reference evidence="3" key="2">
    <citation type="journal article" date="2023" name="IMA Fungus">
        <title>Comparative genomic study of the Penicillium genus elucidates a diverse pangenome and 15 lateral gene transfer events.</title>
        <authorList>
            <person name="Petersen C."/>
            <person name="Sorensen T."/>
            <person name="Nielsen M.R."/>
            <person name="Sondergaard T.E."/>
            <person name="Sorensen J.L."/>
            <person name="Fitzpatrick D.A."/>
            <person name="Frisvad J.C."/>
            <person name="Nielsen K.L."/>
        </authorList>
    </citation>
    <scope>NUCLEOTIDE SEQUENCE</scope>
    <source>
        <strain evidence="3">IBT 15544</strain>
    </source>
</reference>
<evidence type="ECO:0000259" key="2">
    <source>
        <dbReference type="Pfam" id="PF00149"/>
    </source>
</evidence>
<accession>A0A9W9TDW8</accession>
<dbReference type="InterPro" id="IPR051693">
    <property type="entry name" value="UPF0046_metallophosphoest"/>
</dbReference>
<dbReference type="InterPro" id="IPR004843">
    <property type="entry name" value="Calcineurin-like_PHP"/>
</dbReference>
<feature type="region of interest" description="Disordered" evidence="1">
    <location>
        <begin position="260"/>
        <end position="285"/>
    </location>
</feature>
<dbReference type="PANTHER" id="PTHR12905">
    <property type="entry name" value="METALLOPHOSPHOESTERASE"/>
    <property type="match status" value="1"/>
</dbReference>
<dbReference type="Gene3D" id="3.60.21.10">
    <property type="match status" value="1"/>
</dbReference>
<dbReference type="AlphaFoldDB" id="A0A9W9TDW8"/>
<dbReference type="InterPro" id="IPR029052">
    <property type="entry name" value="Metallo-depent_PP-like"/>
</dbReference>
<organism evidence="3 4">
    <name type="scientific">Penicillium cinerascens</name>
    <dbReference type="NCBI Taxonomy" id="70096"/>
    <lineage>
        <taxon>Eukaryota</taxon>
        <taxon>Fungi</taxon>
        <taxon>Dikarya</taxon>
        <taxon>Ascomycota</taxon>
        <taxon>Pezizomycotina</taxon>
        <taxon>Eurotiomycetes</taxon>
        <taxon>Eurotiomycetidae</taxon>
        <taxon>Eurotiales</taxon>
        <taxon>Aspergillaceae</taxon>
        <taxon>Penicillium</taxon>
    </lineage>
</organism>
<proteinExistence type="predicted"/>
<dbReference type="Pfam" id="PF00149">
    <property type="entry name" value="Metallophos"/>
    <property type="match status" value="1"/>
</dbReference>
<evidence type="ECO:0000256" key="1">
    <source>
        <dbReference type="SAM" id="MobiDB-lite"/>
    </source>
</evidence>
<dbReference type="OrthoDB" id="630188at2759"/>
<dbReference type="CDD" id="cd07379">
    <property type="entry name" value="MPP_239FB"/>
    <property type="match status" value="1"/>
</dbReference>
<feature type="domain" description="Calcineurin-like phosphoesterase" evidence="2">
    <location>
        <begin position="6"/>
        <end position="208"/>
    </location>
</feature>
<gene>
    <name evidence="3" type="ORF">N7498_001105</name>
</gene>
<name>A0A9W9TDW8_9EURO</name>
<dbReference type="SUPFAM" id="SSF56300">
    <property type="entry name" value="Metallo-dependent phosphatases"/>
    <property type="match status" value="1"/>
</dbReference>
<evidence type="ECO:0000313" key="3">
    <source>
        <dbReference type="EMBL" id="KAJ5219006.1"/>
    </source>
</evidence>
<dbReference type="PANTHER" id="PTHR12905:SF16">
    <property type="entry name" value="SER_THR PROTEIN PHOSPHATASE FAMILY PROTEIN (AFU_ORTHOLOGUE AFUA_1G06000)"/>
    <property type="match status" value="1"/>
</dbReference>